<evidence type="ECO:0000259" key="31">
    <source>
        <dbReference type="PROSITE" id="PS51060"/>
    </source>
</evidence>
<evidence type="ECO:0000256" key="4">
    <source>
        <dbReference type="ARBA" id="ARBA00022454"/>
    </source>
</evidence>
<comment type="subcellular location">
    <subcellularLocation>
        <location evidence="1">Chromosome</location>
    </subcellularLocation>
    <subcellularLocation>
        <location evidence="2">Cytoplasm</location>
        <location evidence="2">Cytosol</location>
    </subcellularLocation>
    <subcellularLocation>
        <location evidence="3">Nucleus</location>
        <location evidence="3">Nucleolus</location>
    </subcellularLocation>
</comment>
<evidence type="ECO:0000256" key="24">
    <source>
        <dbReference type="ARBA" id="ARBA00024164"/>
    </source>
</evidence>
<dbReference type="PROSITE" id="PS51059">
    <property type="entry name" value="PARP_CATALYTIC"/>
    <property type="match status" value="1"/>
</dbReference>
<keyword evidence="9 29" id="KW-0328">Glycosyltransferase</keyword>
<keyword evidence="5" id="KW-0963">Cytoplasm</keyword>
<evidence type="ECO:0000256" key="27">
    <source>
        <dbReference type="ARBA" id="ARBA00048339"/>
    </source>
</evidence>
<keyword evidence="21" id="KW-0804">Transcription</keyword>
<comment type="catalytic activity">
    <reaction evidence="23">
        <text>L-glutamyl-[protein] + NAD(+) = 5-O-(ADP-D-ribosyl)-L-glutamyl-[protein] + nicotinamide</text>
        <dbReference type="Rhea" id="RHEA:58224"/>
        <dbReference type="Rhea" id="RHEA-COMP:10208"/>
        <dbReference type="Rhea" id="RHEA-COMP:15089"/>
        <dbReference type="ChEBI" id="CHEBI:17154"/>
        <dbReference type="ChEBI" id="CHEBI:29973"/>
        <dbReference type="ChEBI" id="CHEBI:57540"/>
        <dbReference type="ChEBI" id="CHEBI:142540"/>
    </reaction>
    <physiologicalReaction direction="left-to-right" evidence="23">
        <dbReference type="Rhea" id="RHEA:58225"/>
    </physiologicalReaction>
</comment>
<evidence type="ECO:0000256" key="17">
    <source>
        <dbReference type="ARBA" id="ARBA00022859"/>
    </source>
</evidence>
<dbReference type="GO" id="GO:0045087">
    <property type="term" value="P:innate immune response"/>
    <property type="evidence" value="ECO:0007669"/>
    <property type="project" value="UniProtKB-KW"/>
</dbReference>
<dbReference type="GO" id="GO:0006302">
    <property type="term" value="P:double-strand break repair"/>
    <property type="evidence" value="ECO:0007669"/>
    <property type="project" value="TreeGrafter"/>
</dbReference>
<keyword evidence="16" id="KW-0862">Zinc</keyword>
<dbReference type="PANTHER" id="PTHR10459">
    <property type="entry name" value="DNA LIGASE"/>
    <property type="match status" value="1"/>
</dbReference>
<comment type="catalytic activity">
    <reaction evidence="28">
        <text>L-seryl-[protein] + NAD(+) = O-(ADP-D-ribosyl)-L-seryl-[protein] + nicotinamide + H(+)</text>
        <dbReference type="Rhea" id="RHEA:58232"/>
        <dbReference type="Rhea" id="RHEA-COMP:9863"/>
        <dbReference type="Rhea" id="RHEA-COMP:15091"/>
        <dbReference type="ChEBI" id="CHEBI:15378"/>
        <dbReference type="ChEBI" id="CHEBI:17154"/>
        <dbReference type="ChEBI" id="CHEBI:29999"/>
        <dbReference type="ChEBI" id="CHEBI:57540"/>
        <dbReference type="ChEBI" id="CHEBI:142556"/>
    </reaction>
    <physiologicalReaction direction="left-to-right" evidence="28">
        <dbReference type="Rhea" id="RHEA:58233"/>
    </physiologicalReaction>
</comment>
<dbReference type="Pfam" id="PF02877">
    <property type="entry name" value="PARP_reg"/>
    <property type="match status" value="1"/>
</dbReference>
<evidence type="ECO:0000256" key="19">
    <source>
        <dbReference type="ARBA" id="ARBA00023027"/>
    </source>
</evidence>
<dbReference type="GO" id="GO:0005694">
    <property type="term" value="C:chromosome"/>
    <property type="evidence" value="ECO:0007669"/>
    <property type="project" value="UniProtKB-SubCell"/>
</dbReference>
<keyword evidence="10 29" id="KW-0808">Transferase</keyword>
<keyword evidence="6" id="KW-1017">Isopeptide bond</keyword>
<keyword evidence="22" id="KW-0539">Nucleus</keyword>
<evidence type="ECO:0000256" key="28">
    <source>
        <dbReference type="ARBA" id="ARBA00048575"/>
    </source>
</evidence>
<comment type="catalytic activity">
    <reaction evidence="27">
        <text>L-tyrosyl-[protein] + NAD(+) = O-(ADP-D-ribosyl)-L-tyrosyl-[protein] + nicotinamide + H(+)</text>
        <dbReference type="Rhea" id="RHEA:58236"/>
        <dbReference type="Rhea" id="RHEA-COMP:10136"/>
        <dbReference type="Rhea" id="RHEA-COMP:15092"/>
        <dbReference type="ChEBI" id="CHEBI:15378"/>
        <dbReference type="ChEBI" id="CHEBI:17154"/>
        <dbReference type="ChEBI" id="CHEBI:46858"/>
        <dbReference type="ChEBI" id="CHEBI:57540"/>
        <dbReference type="ChEBI" id="CHEBI:142557"/>
    </reaction>
    <physiologicalReaction direction="left-to-right" evidence="27">
        <dbReference type="Rhea" id="RHEA:58237"/>
    </physiologicalReaction>
</comment>
<dbReference type="EMBL" id="LUCM01006354">
    <property type="protein sequence ID" value="KAA0191413.1"/>
    <property type="molecule type" value="Genomic_DNA"/>
</dbReference>
<evidence type="ECO:0000256" key="5">
    <source>
        <dbReference type="ARBA" id="ARBA00022490"/>
    </source>
</evidence>
<accession>A0A8E0RRK1</accession>
<evidence type="ECO:0000256" key="6">
    <source>
        <dbReference type="ARBA" id="ARBA00022499"/>
    </source>
</evidence>
<evidence type="ECO:0000256" key="16">
    <source>
        <dbReference type="ARBA" id="ARBA00022833"/>
    </source>
</evidence>
<evidence type="ECO:0000256" key="23">
    <source>
        <dbReference type="ARBA" id="ARBA00024159"/>
    </source>
</evidence>
<comment type="catalytic activity">
    <reaction evidence="25">
        <text>NAD(+) + (ADP-D-ribosyl)n-acceptor = nicotinamide + (ADP-D-ribosyl)n+1-acceptor + H(+).</text>
        <dbReference type="EC" id="2.4.2.30"/>
    </reaction>
</comment>
<dbReference type="Gene3D" id="3.90.228.10">
    <property type="match status" value="1"/>
</dbReference>
<keyword evidence="15" id="KW-0863">Zinc-finger</keyword>
<gene>
    <name evidence="32" type="ORF">FBUS_11684</name>
</gene>
<keyword evidence="4" id="KW-0158">Chromosome</keyword>
<keyword evidence="8" id="KW-0399">Innate immunity</keyword>
<dbReference type="EC" id="2.4.2.-" evidence="29"/>
<name>A0A8E0RRK1_9TREM</name>
<dbReference type="GO" id="GO:0005829">
    <property type="term" value="C:cytosol"/>
    <property type="evidence" value="ECO:0007669"/>
    <property type="project" value="UniProtKB-SubCell"/>
</dbReference>
<evidence type="ECO:0000256" key="20">
    <source>
        <dbReference type="ARBA" id="ARBA00023125"/>
    </source>
</evidence>
<dbReference type="GO" id="GO:0016779">
    <property type="term" value="F:nucleotidyltransferase activity"/>
    <property type="evidence" value="ECO:0007669"/>
    <property type="project" value="UniProtKB-KW"/>
</dbReference>
<dbReference type="InterPro" id="IPR050800">
    <property type="entry name" value="ARTD/PARP"/>
</dbReference>
<dbReference type="GO" id="GO:1990404">
    <property type="term" value="F:NAD+-protein mono-ADP-ribosyltransferase activity"/>
    <property type="evidence" value="ECO:0007669"/>
    <property type="project" value="TreeGrafter"/>
</dbReference>
<keyword evidence="19 29" id="KW-0520">NAD</keyword>
<keyword evidence="12" id="KW-0479">Metal-binding</keyword>
<keyword evidence="18" id="KW-0805">Transcription regulation</keyword>
<feature type="domain" description="PARP catalytic" evidence="30">
    <location>
        <begin position="142"/>
        <end position="228"/>
    </location>
</feature>
<evidence type="ECO:0000256" key="25">
    <source>
        <dbReference type="ARBA" id="ARBA00033987"/>
    </source>
</evidence>
<keyword evidence="17" id="KW-0391">Immunity</keyword>
<comment type="catalytic activity">
    <reaction evidence="24">
        <text>L-aspartyl-[protein] + NAD(+) = 4-O-(ADP-D-ribosyl)-L-aspartyl-[protein] + nicotinamide</text>
        <dbReference type="Rhea" id="RHEA:54424"/>
        <dbReference type="Rhea" id="RHEA-COMP:9867"/>
        <dbReference type="Rhea" id="RHEA-COMP:13832"/>
        <dbReference type="ChEBI" id="CHEBI:17154"/>
        <dbReference type="ChEBI" id="CHEBI:29961"/>
        <dbReference type="ChEBI" id="CHEBI:57540"/>
        <dbReference type="ChEBI" id="CHEBI:138102"/>
    </reaction>
    <physiologicalReaction direction="left-to-right" evidence="24">
        <dbReference type="Rhea" id="RHEA:54425"/>
    </physiologicalReaction>
</comment>
<evidence type="ECO:0000256" key="13">
    <source>
        <dbReference type="ARBA" id="ARBA00022737"/>
    </source>
</evidence>
<evidence type="ECO:0000256" key="11">
    <source>
        <dbReference type="ARBA" id="ARBA00022695"/>
    </source>
</evidence>
<feature type="domain" description="PARP alpha-helical" evidence="31">
    <location>
        <begin position="15"/>
        <end position="134"/>
    </location>
</feature>
<sequence length="228" mass="26495">VEEKSRSLAKSSSIKSKLHPLLQALLEFICDLESMKDAMVEFEIDVKKMPLGKLSKRQIQDAYSVLAHLSKRLSKIDQLDQGFILGESNRFYTLIPHDFGMKVPPLLDNPEIIKNKLKMLEDLREIELAYNILKQDLEADVNPLDQHYRQLRTQLQPMDTNSEEFSRIKQYVKLTHGSTHSSYTLEVVAVFDVERAEEKARYDEFSAGRHNRQLLWHGSRRTNWVGIL</sequence>
<evidence type="ECO:0000259" key="30">
    <source>
        <dbReference type="PROSITE" id="PS51059"/>
    </source>
</evidence>
<evidence type="ECO:0000313" key="32">
    <source>
        <dbReference type="EMBL" id="KAA0191413.1"/>
    </source>
</evidence>
<dbReference type="OrthoDB" id="429950at2759"/>
<evidence type="ECO:0000256" key="26">
    <source>
        <dbReference type="ARBA" id="ARBA00048241"/>
    </source>
</evidence>
<evidence type="ECO:0000256" key="21">
    <source>
        <dbReference type="ARBA" id="ARBA00023163"/>
    </source>
</evidence>
<dbReference type="AlphaFoldDB" id="A0A8E0RRK1"/>
<evidence type="ECO:0000256" key="29">
    <source>
        <dbReference type="RuleBase" id="RU362114"/>
    </source>
</evidence>
<evidence type="ECO:0000256" key="18">
    <source>
        <dbReference type="ARBA" id="ARBA00023015"/>
    </source>
</evidence>
<dbReference type="PROSITE" id="PS51060">
    <property type="entry name" value="PARP_ALPHA_HD"/>
    <property type="match status" value="1"/>
</dbReference>
<evidence type="ECO:0000256" key="1">
    <source>
        <dbReference type="ARBA" id="ARBA00004286"/>
    </source>
</evidence>
<dbReference type="Gene3D" id="1.20.142.10">
    <property type="entry name" value="Poly(ADP-ribose) polymerase, regulatory domain"/>
    <property type="match status" value="1"/>
</dbReference>
<dbReference type="InterPro" id="IPR004102">
    <property type="entry name" value="Poly(ADP-ribose)pol_reg_dom"/>
</dbReference>
<dbReference type="CDD" id="cd01437">
    <property type="entry name" value="parp_like"/>
    <property type="match status" value="1"/>
</dbReference>
<dbReference type="FunFam" id="1.20.142.10:FF:000001">
    <property type="entry name" value="Poly [ADP-ribose] polymerase"/>
    <property type="match status" value="1"/>
</dbReference>
<evidence type="ECO:0000256" key="3">
    <source>
        <dbReference type="ARBA" id="ARBA00004604"/>
    </source>
</evidence>
<reference evidence="32" key="1">
    <citation type="submission" date="2019-05" db="EMBL/GenBank/DDBJ databases">
        <title>Annotation for the trematode Fasciolopsis buski.</title>
        <authorList>
            <person name="Choi Y.-J."/>
        </authorList>
    </citation>
    <scope>NUCLEOTIDE SEQUENCE</scope>
    <source>
        <strain evidence="32">HT</strain>
        <tissue evidence="32">Whole worm</tissue>
    </source>
</reference>
<evidence type="ECO:0000256" key="9">
    <source>
        <dbReference type="ARBA" id="ARBA00022676"/>
    </source>
</evidence>
<evidence type="ECO:0000256" key="15">
    <source>
        <dbReference type="ARBA" id="ARBA00022771"/>
    </source>
</evidence>
<keyword evidence="14" id="KW-0013">ADP-ribosylation</keyword>
<dbReference type="SUPFAM" id="SSF56399">
    <property type="entry name" value="ADP-ribosylation"/>
    <property type="match status" value="1"/>
</dbReference>
<keyword evidence="11" id="KW-0548">Nucleotidyltransferase</keyword>
<comment type="catalytic activity">
    <reaction evidence="26">
        <text>L-histidyl-[protein] + NAD(+) = N(tele)-(ADP-D-ribosyl)-L-histidyl-[protein] + nicotinamide + H(+)</text>
        <dbReference type="Rhea" id="RHEA:72071"/>
        <dbReference type="Rhea" id="RHEA-COMP:9745"/>
        <dbReference type="Rhea" id="RHEA-COMP:18085"/>
        <dbReference type="ChEBI" id="CHEBI:15378"/>
        <dbReference type="ChEBI" id="CHEBI:17154"/>
        <dbReference type="ChEBI" id="CHEBI:29979"/>
        <dbReference type="ChEBI" id="CHEBI:57540"/>
        <dbReference type="ChEBI" id="CHEBI:191398"/>
    </reaction>
    <physiologicalReaction direction="left-to-right" evidence="26">
        <dbReference type="Rhea" id="RHEA:72072"/>
    </physiologicalReaction>
</comment>
<dbReference type="InterPro" id="IPR036616">
    <property type="entry name" value="Poly(ADP-ribose)pol_reg_dom_sf"/>
</dbReference>
<keyword evidence="20" id="KW-0238">DNA-binding</keyword>
<comment type="caution">
    <text evidence="32">The sequence shown here is derived from an EMBL/GenBank/DDBJ whole genome shotgun (WGS) entry which is preliminary data.</text>
</comment>
<keyword evidence="7" id="KW-0021">Allosteric enzyme</keyword>
<evidence type="ECO:0000256" key="8">
    <source>
        <dbReference type="ARBA" id="ARBA00022588"/>
    </source>
</evidence>
<dbReference type="PANTHER" id="PTHR10459:SF112">
    <property type="entry name" value="POLY [ADP-RIBOSE] POLYMERASE 1"/>
    <property type="match status" value="1"/>
</dbReference>
<dbReference type="GO" id="GO:0008270">
    <property type="term" value="F:zinc ion binding"/>
    <property type="evidence" value="ECO:0007669"/>
    <property type="project" value="UniProtKB-KW"/>
</dbReference>
<dbReference type="SUPFAM" id="SSF47587">
    <property type="entry name" value="Domain of poly(ADP-ribose) polymerase"/>
    <property type="match status" value="1"/>
</dbReference>
<proteinExistence type="predicted"/>
<evidence type="ECO:0000256" key="22">
    <source>
        <dbReference type="ARBA" id="ARBA00023242"/>
    </source>
</evidence>
<dbReference type="InterPro" id="IPR012317">
    <property type="entry name" value="Poly(ADP-ribose)pol_cat_dom"/>
</dbReference>
<feature type="non-terminal residue" evidence="32">
    <location>
        <position position="228"/>
    </location>
</feature>
<evidence type="ECO:0000256" key="7">
    <source>
        <dbReference type="ARBA" id="ARBA00022533"/>
    </source>
</evidence>
<protein>
    <recommendedName>
        <fullName evidence="29">Poly [ADP-ribose] polymerase</fullName>
        <shortName evidence="29">PARP</shortName>
        <ecNumber evidence="29">2.4.2.-</ecNumber>
    </recommendedName>
</protein>
<dbReference type="Proteomes" id="UP000728185">
    <property type="component" value="Unassembled WGS sequence"/>
</dbReference>
<evidence type="ECO:0000313" key="33">
    <source>
        <dbReference type="Proteomes" id="UP000728185"/>
    </source>
</evidence>
<keyword evidence="13" id="KW-0677">Repeat</keyword>
<dbReference type="Pfam" id="PF00644">
    <property type="entry name" value="PARP"/>
    <property type="match status" value="1"/>
</dbReference>
<dbReference type="GO" id="GO:0005730">
    <property type="term" value="C:nucleolus"/>
    <property type="evidence" value="ECO:0007669"/>
    <property type="project" value="UniProtKB-SubCell"/>
</dbReference>
<evidence type="ECO:0000256" key="10">
    <source>
        <dbReference type="ARBA" id="ARBA00022679"/>
    </source>
</evidence>
<evidence type="ECO:0000256" key="2">
    <source>
        <dbReference type="ARBA" id="ARBA00004514"/>
    </source>
</evidence>
<dbReference type="GO" id="GO:0003677">
    <property type="term" value="F:DNA binding"/>
    <property type="evidence" value="ECO:0007669"/>
    <property type="project" value="UniProtKB-KW"/>
</dbReference>
<keyword evidence="33" id="KW-1185">Reference proteome</keyword>
<dbReference type="GO" id="GO:0003950">
    <property type="term" value="F:NAD+ poly-ADP-ribosyltransferase activity"/>
    <property type="evidence" value="ECO:0007669"/>
    <property type="project" value="UniProtKB-UniRule"/>
</dbReference>
<dbReference type="GO" id="GO:0070212">
    <property type="term" value="P:protein poly-ADP-ribosylation"/>
    <property type="evidence" value="ECO:0007669"/>
    <property type="project" value="TreeGrafter"/>
</dbReference>
<organism evidence="32 33">
    <name type="scientific">Fasciolopsis buskii</name>
    <dbReference type="NCBI Taxonomy" id="27845"/>
    <lineage>
        <taxon>Eukaryota</taxon>
        <taxon>Metazoa</taxon>
        <taxon>Spiralia</taxon>
        <taxon>Lophotrochozoa</taxon>
        <taxon>Platyhelminthes</taxon>
        <taxon>Trematoda</taxon>
        <taxon>Digenea</taxon>
        <taxon>Plagiorchiida</taxon>
        <taxon>Echinostomata</taxon>
        <taxon>Echinostomatoidea</taxon>
        <taxon>Fasciolidae</taxon>
        <taxon>Fasciolopsis</taxon>
    </lineage>
</organism>
<evidence type="ECO:0000256" key="14">
    <source>
        <dbReference type="ARBA" id="ARBA00022765"/>
    </source>
</evidence>
<evidence type="ECO:0000256" key="12">
    <source>
        <dbReference type="ARBA" id="ARBA00022723"/>
    </source>
</evidence>